<evidence type="ECO:0000313" key="1">
    <source>
        <dbReference type="EMBL" id="OTF71597.1"/>
    </source>
</evidence>
<protein>
    <submittedName>
        <fullName evidence="1">Uncharacterized protein</fullName>
    </submittedName>
</protein>
<comment type="caution">
    <text evidence="1">The sequence shown here is derived from an EMBL/GenBank/DDBJ whole genome shotgun (WGS) entry which is preliminary data.</text>
</comment>
<dbReference type="Proteomes" id="UP000194236">
    <property type="component" value="Unassembled WGS sequence"/>
</dbReference>
<sequence length="42" mass="5277">MEIDFLKHRSHRPVLVYQLPKQYVFYRIRVVYWIMAIINLIN</sequence>
<dbReference type="EMBL" id="MUJZ01060196">
    <property type="protein sequence ID" value="OTF71597.1"/>
    <property type="molecule type" value="Genomic_DNA"/>
</dbReference>
<gene>
    <name evidence="1" type="ORF">BLA29_013512</name>
</gene>
<dbReference type="AlphaFoldDB" id="A0A1Y3AUB5"/>
<evidence type="ECO:0000313" key="2">
    <source>
        <dbReference type="Proteomes" id="UP000194236"/>
    </source>
</evidence>
<proteinExistence type="predicted"/>
<organism evidence="1 2">
    <name type="scientific">Euroglyphus maynei</name>
    <name type="common">Mayne's house dust mite</name>
    <dbReference type="NCBI Taxonomy" id="6958"/>
    <lineage>
        <taxon>Eukaryota</taxon>
        <taxon>Metazoa</taxon>
        <taxon>Ecdysozoa</taxon>
        <taxon>Arthropoda</taxon>
        <taxon>Chelicerata</taxon>
        <taxon>Arachnida</taxon>
        <taxon>Acari</taxon>
        <taxon>Acariformes</taxon>
        <taxon>Sarcoptiformes</taxon>
        <taxon>Astigmata</taxon>
        <taxon>Psoroptidia</taxon>
        <taxon>Analgoidea</taxon>
        <taxon>Pyroglyphidae</taxon>
        <taxon>Pyroglyphinae</taxon>
        <taxon>Euroglyphus</taxon>
    </lineage>
</organism>
<name>A0A1Y3AUB5_EURMA</name>
<reference evidence="1 2" key="1">
    <citation type="submission" date="2017-03" db="EMBL/GenBank/DDBJ databases">
        <title>Genome Survey of Euroglyphus maynei.</title>
        <authorList>
            <person name="Arlian L.G."/>
            <person name="Morgan M.S."/>
            <person name="Rider S.D."/>
        </authorList>
    </citation>
    <scope>NUCLEOTIDE SEQUENCE [LARGE SCALE GENOMIC DNA]</scope>
    <source>
        <strain evidence="1">Arlian Lab</strain>
        <tissue evidence="1">Whole body</tissue>
    </source>
</reference>
<accession>A0A1Y3AUB5</accession>
<keyword evidence="2" id="KW-1185">Reference proteome</keyword>